<reference evidence="1 3" key="1">
    <citation type="journal article" date="2014" name="BMC Genomics">
        <title>Genome sequence of Anopheles sinensis provides insight into genetics basis of mosquito competence for malaria parasites.</title>
        <authorList>
            <person name="Zhou D."/>
            <person name="Zhang D."/>
            <person name="Ding G."/>
            <person name="Shi L."/>
            <person name="Hou Q."/>
            <person name="Ye Y."/>
            <person name="Xu Y."/>
            <person name="Zhou H."/>
            <person name="Xiong C."/>
            <person name="Li S."/>
            <person name="Yu J."/>
            <person name="Hong S."/>
            <person name="Yu X."/>
            <person name="Zou P."/>
            <person name="Chen C."/>
            <person name="Chang X."/>
            <person name="Wang W."/>
            <person name="Lv Y."/>
            <person name="Sun Y."/>
            <person name="Ma L."/>
            <person name="Shen B."/>
            <person name="Zhu C."/>
        </authorList>
    </citation>
    <scope>NUCLEOTIDE SEQUENCE [LARGE SCALE GENOMIC DNA]</scope>
</reference>
<organism evidence="1">
    <name type="scientific">Anopheles sinensis</name>
    <name type="common">Mosquito</name>
    <dbReference type="NCBI Taxonomy" id="74873"/>
    <lineage>
        <taxon>Eukaryota</taxon>
        <taxon>Metazoa</taxon>
        <taxon>Ecdysozoa</taxon>
        <taxon>Arthropoda</taxon>
        <taxon>Hexapoda</taxon>
        <taxon>Insecta</taxon>
        <taxon>Pterygota</taxon>
        <taxon>Neoptera</taxon>
        <taxon>Endopterygota</taxon>
        <taxon>Diptera</taxon>
        <taxon>Nematocera</taxon>
        <taxon>Culicoidea</taxon>
        <taxon>Culicidae</taxon>
        <taxon>Anophelinae</taxon>
        <taxon>Anopheles</taxon>
    </lineage>
</organism>
<accession>A0A084WTI9</accession>
<evidence type="ECO:0000313" key="3">
    <source>
        <dbReference type="Proteomes" id="UP000030765"/>
    </source>
</evidence>
<evidence type="ECO:0000313" key="1">
    <source>
        <dbReference type="EMBL" id="KFB53533.1"/>
    </source>
</evidence>
<proteinExistence type="predicted"/>
<dbReference type="VEuPathDB" id="VectorBase:ASIC021763"/>
<dbReference type="Proteomes" id="UP000030765">
    <property type="component" value="Unassembled WGS sequence"/>
</dbReference>
<dbReference type="EnsemblMetazoa" id="ASIC021763-RA">
    <property type="protein sequence ID" value="ASIC021763-PA"/>
    <property type="gene ID" value="ASIC021763"/>
</dbReference>
<dbReference type="AlphaFoldDB" id="A0A084WTI9"/>
<reference evidence="2" key="2">
    <citation type="submission" date="2020-05" db="UniProtKB">
        <authorList>
            <consortium name="EnsemblMetazoa"/>
        </authorList>
    </citation>
    <scope>IDENTIFICATION</scope>
</reference>
<evidence type="ECO:0000313" key="2">
    <source>
        <dbReference type="EnsemblMetazoa" id="ASIC021763-PA"/>
    </source>
</evidence>
<keyword evidence="3" id="KW-1185">Reference proteome</keyword>
<name>A0A084WTI9_ANOSI</name>
<dbReference type="EMBL" id="KE525420">
    <property type="protein sequence ID" value="KFB53533.1"/>
    <property type="molecule type" value="Genomic_DNA"/>
</dbReference>
<gene>
    <name evidence="1" type="ORF">ZHAS_00021763</name>
</gene>
<sequence>MAKATELEPCGTLRHCCGGTVRAPGQKVAPDGIMMERLGVYVRMGVWLILVQGACNNRKKLEASRN</sequence>
<protein>
    <submittedName>
        <fullName evidence="1 2">PadR family transcriptional regulator</fullName>
    </submittedName>
</protein>
<dbReference type="EMBL" id="ATLV01026894">
    <property type="status" value="NOT_ANNOTATED_CDS"/>
    <property type="molecule type" value="Genomic_DNA"/>
</dbReference>